<dbReference type="InterPro" id="IPR006767">
    <property type="entry name" value="Cwf19-like_C_dom-2"/>
</dbReference>
<keyword evidence="4" id="KW-0862">Zinc</keyword>
<dbReference type="PROSITE" id="PS50158">
    <property type="entry name" value="ZF_CCHC"/>
    <property type="match status" value="1"/>
</dbReference>
<evidence type="ECO:0000256" key="3">
    <source>
        <dbReference type="ARBA" id="ARBA00022771"/>
    </source>
</evidence>
<evidence type="ECO:0000313" key="8">
    <source>
        <dbReference type="EMBL" id="KIK61829.1"/>
    </source>
</evidence>
<feature type="domain" description="CCHC-type" evidence="7">
    <location>
        <begin position="373"/>
        <end position="387"/>
    </location>
</feature>
<dbReference type="PANTHER" id="PTHR12072:SF4">
    <property type="entry name" value="CWF19-LIKE PROTEIN 1"/>
    <property type="match status" value="1"/>
</dbReference>
<feature type="region of interest" description="Disordered" evidence="6">
    <location>
        <begin position="420"/>
        <end position="442"/>
    </location>
</feature>
<dbReference type="Pfam" id="PF13696">
    <property type="entry name" value="zf-CCHC_2"/>
    <property type="match status" value="2"/>
</dbReference>
<proteinExistence type="predicted"/>
<evidence type="ECO:0000256" key="4">
    <source>
        <dbReference type="ARBA" id="ARBA00022833"/>
    </source>
</evidence>
<dbReference type="InterPro" id="IPR001878">
    <property type="entry name" value="Znf_CCHC"/>
</dbReference>
<dbReference type="Pfam" id="PF04676">
    <property type="entry name" value="CwfJ_C_2"/>
    <property type="match status" value="1"/>
</dbReference>
<dbReference type="SUPFAM" id="SSF57756">
    <property type="entry name" value="Retrovirus zinc finger-like domains"/>
    <property type="match status" value="1"/>
</dbReference>
<feature type="region of interest" description="Disordered" evidence="6">
    <location>
        <begin position="282"/>
        <end position="347"/>
    </location>
</feature>
<evidence type="ECO:0000256" key="1">
    <source>
        <dbReference type="ARBA" id="ARBA00022664"/>
    </source>
</evidence>
<dbReference type="EMBL" id="KN834769">
    <property type="protein sequence ID" value="KIK61829.1"/>
    <property type="molecule type" value="Genomic_DNA"/>
</dbReference>
<dbReference type="SUPFAM" id="SSF54197">
    <property type="entry name" value="HIT-like"/>
    <property type="match status" value="1"/>
</dbReference>
<dbReference type="PANTHER" id="PTHR12072">
    <property type="entry name" value="CWF19, CELL CYCLE CONTROL PROTEIN"/>
    <property type="match status" value="1"/>
</dbReference>
<dbReference type="Pfam" id="PF04677">
    <property type="entry name" value="CwfJ_C_1"/>
    <property type="match status" value="1"/>
</dbReference>
<dbReference type="Gene3D" id="3.30.428.10">
    <property type="entry name" value="HIT-like"/>
    <property type="match status" value="1"/>
</dbReference>
<dbReference type="OrthoDB" id="444325at2759"/>
<dbReference type="GO" id="GO:0071014">
    <property type="term" value="C:post-mRNA release spliceosomal complex"/>
    <property type="evidence" value="ECO:0007669"/>
    <property type="project" value="TreeGrafter"/>
</dbReference>
<dbReference type="GO" id="GO:0003676">
    <property type="term" value="F:nucleic acid binding"/>
    <property type="evidence" value="ECO:0007669"/>
    <property type="project" value="InterPro"/>
</dbReference>
<keyword evidence="1" id="KW-0507">mRNA processing</keyword>
<dbReference type="InterPro" id="IPR040194">
    <property type="entry name" value="Cwf19-like"/>
</dbReference>
<dbReference type="GO" id="GO:0008270">
    <property type="term" value="F:zinc ion binding"/>
    <property type="evidence" value="ECO:0007669"/>
    <property type="project" value="UniProtKB-KW"/>
</dbReference>
<dbReference type="InterPro" id="IPR036265">
    <property type="entry name" value="HIT-like_sf"/>
</dbReference>
<name>A0A0D0CGQ8_9AGAR</name>
<dbReference type="AlphaFoldDB" id="A0A0D0CGQ8"/>
<keyword evidence="2" id="KW-0479">Metal-binding</keyword>
<evidence type="ECO:0000259" key="7">
    <source>
        <dbReference type="PROSITE" id="PS50158"/>
    </source>
</evidence>
<keyword evidence="9" id="KW-1185">Reference proteome</keyword>
<protein>
    <recommendedName>
        <fullName evidence="7">CCHC-type domain-containing protein</fullName>
    </recommendedName>
</protein>
<dbReference type="CDD" id="cd07380">
    <property type="entry name" value="MPP_CWF19_N"/>
    <property type="match status" value="1"/>
</dbReference>
<evidence type="ECO:0000256" key="2">
    <source>
        <dbReference type="ARBA" id="ARBA00022723"/>
    </source>
</evidence>
<evidence type="ECO:0000313" key="9">
    <source>
        <dbReference type="Proteomes" id="UP000053593"/>
    </source>
</evidence>
<dbReference type="GO" id="GO:0000398">
    <property type="term" value="P:mRNA splicing, via spliceosome"/>
    <property type="evidence" value="ECO:0007669"/>
    <property type="project" value="TreeGrafter"/>
</dbReference>
<organism evidence="8 9">
    <name type="scientific">Collybiopsis luxurians FD-317 M1</name>
    <dbReference type="NCBI Taxonomy" id="944289"/>
    <lineage>
        <taxon>Eukaryota</taxon>
        <taxon>Fungi</taxon>
        <taxon>Dikarya</taxon>
        <taxon>Basidiomycota</taxon>
        <taxon>Agaricomycotina</taxon>
        <taxon>Agaricomycetes</taxon>
        <taxon>Agaricomycetidae</taxon>
        <taxon>Agaricales</taxon>
        <taxon>Marasmiineae</taxon>
        <taxon>Omphalotaceae</taxon>
        <taxon>Collybiopsis</taxon>
        <taxon>Collybiopsis luxurians</taxon>
    </lineage>
</organism>
<keyword evidence="3 5" id="KW-0863">Zinc-finger</keyword>
<sequence length="681" mass="73799">MAASVKVLAVGSACGSIRDLFTKIKTIDAKHGKFDFALCAGDFFGPLNDAKEDAEDEMSLLLDGKLEVPIECYIMQGENPLPDPVIQKFAKTGGELCKNVFLMSKSGLITTANGLRIACLAGMYEQNIYSNAESAPGFASPFFAAQSVERLLTNSLTTSSSKQDYKSLAAIQSSSSSSQLVDIFISNVWPASITNLSSAPLPFPELKSIGVLPLDDICKRLKPRYHFAASGGQPPAFWEREPFVWEGESGRASRFISLGTFGGPAPTSGKKQRWFYAFSMAPNSPGAPTPPPANASKNPFTDSTARKRVLQESSEGENYIFGDVRQPVKRPRTDNSGPPGKPPPGYKCRRCDSTEHFINDCPERQKPPEGYVCRLCNTPGHLLRDCPTRHAVGDTGGRKPKEGYVCRACGSEAHYLDDCPVANQRHPGGGGSERKGGKRAPPKEIGPDECWFCLSNPNLAKHLIVSIGEECYVTLPKGQIIPTQSAGSSDGVDVDVPGGGHVLIVPITHYPTFNTIPSDLAPPIIDETEKFKSSLRQFYAKYSCTPVFFEVSRVSAKGGHAHVQGVPIPSRIKSQEVEEAFISQGRSQGVDFDVGDDAQEALASCAGGRSGYFRVDLPDGRKMVHVMKPQVPFSIQFGRQVLVDILGIPDRLDWKACMLSEEEDKADAQAFKTAFTPFTPS</sequence>
<gene>
    <name evidence="8" type="ORF">GYMLUDRAFT_42253</name>
</gene>
<dbReference type="InterPro" id="IPR036875">
    <property type="entry name" value="Znf_CCHC_sf"/>
</dbReference>
<dbReference type="GO" id="GO:0061632">
    <property type="term" value="F:RNA lariat debranching enzyme activator activity"/>
    <property type="evidence" value="ECO:0007669"/>
    <property type="project" value="TreeGrafter"/>
</dbReference>
<accession>A0A0D0CGQ8</accession>
<evidence type="ECO:0000256" key="5">
    <source>
        <dbReference type="PROSITE-ProRule" id="PRU00047"/>
    </source>
</evidence>
<dbReference type="InterPro" id="IPR025829">
    <property type="entry name" value="Zn_knuckle_CX2CX3GHX4C"/>
</dbReference>
<dbReference type="Proteomes" id="UP000053593">
    <property type="component" value="Unassembled WGS sequence"/>
</dbReference>
<evidence type="ECO:0000256" key="6">
    <source>
        <dbReference type="SAM" id="MobiDB-lite"/>
    </source>
</evidence>
<dbReference type="SMART" id="SM00343">
    <property type="entry name" value="ZnF_C2HC"/>
    <property type="match status" value="3"/>
</dbReference>
<dbReference type="InterPro" id="IPR006768">
    <property type="entry name" value="Cwf19-like_C_dom-1"/>
</dbReference>
<dbReference type="HOGENOM" id="CLU_019955_2_0_1"/>
<dbReference type="Gene3D" id="4.10.60.10">
    <property type="entry name" value="Zinc finger, CCHC-type"/>
    <property type="match status" value="1"/>
</dbReference>
<reference evidence="8 9" key="1">
    <citation type="submission" date="2014-04" db="EMBL/GenBank/DDBJ databases">
        <title>Evolutionary Origins and Diversification of the Mycorrhizal Mutualists.</title>
        <authorList>
            <consortium name="DOE Joint Genome Institute"/>
            <consortium name="Mycorrhizal Genomics Consortium"/>
            <person name="Kohler A."/>
            <person name="Kuo A."/>
            <person name="Nagy L.G."/>
            <person name="Floudas D."/>
            <person name="Copeland A."/>
            <person name="Barry K.W."/>
            <person name="Cichocki N."/>
            <person name="Veneault-Fourrey C."/>
            <person name="LaButti K."/>
            <person name="Lindquist E.A."/>
            <person name="Lipzen A."/>
            <person name="Lundell T."/>
            <person name="Morin E."/>
            <person name="Murat C."/>
            <person name="Riley R."/>
            <person name="Ohm R."/>
            <person name="Sun H."/>
            <person name="Tunlid A."/>
            <person name="Henrissat B."/>
            <person name="Grigoriev I.V."/>
            <person name="Hibbett D.S."/>
            <person name="Martin F."/>
        </authorList>
    </citation>
    <scope>NUCLEOTIDE SEQUENCE [LARGE SCALE GENOMIC DNA]</scope>
    <source>
        <strain evidence="8 9">FD-317 M1</strain>
    </source>
</reference>